<keyword evidence="2" id="KW-0805">Transcription regulation</keyword>
<evidence type="ECO:0000256" key="4">
    <source>
        <dbReference type="ARBA" id="ARBA00023163"/>
    </source>
</evidence>
<evidence type="ECO:0000256" key="5">
    <source>
        <dbReference type="ARBA" id="ARBA00023242"/>
    </source>
</evidence>
<feature type="region of interest" description="Disordered" evidence="6">
    <location>
        <begin position="494"/>
        <end position="528"/>
    </location>
</feature>
<feature type="compositionally biased region" description="Basic residues" evidence="6">
    <location>
        <begin position="146"/>
        <end position="156"/>
    </location>
</feature>
<feature type="region of interest" description="Disordered" evidence="6">
    <location>
        <begin position="412"/>
        <end position="468"/>
    </location>
</feature>
<dbReference type="PROSITE" id="PS51293">
    <property type="entry name" value="SANT"/>
    <property type="match status" value="1"/>
</dbReference>
<dbReference type="InterPro" id="IPR017930">
    <property type="entry name" value="Myb_dom"/>
</dbReference>
<dbReference type="GO" id="GO:0010468">
    <property type="term" value="P:regulation of gene expression"/>
    <property type="evidence" value="ECO:0007669"/>
    <property type="project" value="UniProtKB-ARBA"/>
</dbReference>
<dbReference type="NCBIfam" id="TIGR01557">
    <property type="entry name" value="myb_SHAQKYF"/>
    <property type="match status" value="1"/>
</dbReference>
<organism evidence="10 11">
    <name type="scientific">Senna tora</name>
    <dbReference type="NCBI Taxonomy" id="362788"/>
    <lineage>
        <taxon>Eukaryota</taxon>
        <taxon>Viridiplantae</taxon>
        <taxon>Streptophyta</taxon>
        <taxon>Embryophyta</taxon>
        <taxon>Tracheophyta</taxon>
        <taxon>Spermatophyta</taxon>
        <taxon>Magnoliopsida</taxon>
        <taxon>eudicotyledons</taxon>
        <taxon>Gunneridae</taxon>
        <taxon>Pentapetalae</taxon>
        <taxon>rosids</taxon>
        <taxon>fabids</taxon>
        <taxon>Fabales</taxon>
        <taxon>Fabaceae</taxon>
        <taxon>Caesalpinioideae</taxon>
        <taxon>Cassia clade</taxon>
        <taxon>Senna</taxon>
    </lineage>
</organism>
<keyword evidence="5" id="KW-0539">Nucleus</keyword>
<dbReference type="PROSITE" id="PS50090">
    <property type="entry name" value="MYB_LIKE"/>
    <property type="match status" value="1"/>
</dbReference>
<sequence length="567" mass="62778">MIRFQILFGKGYGLENQNLIDLDQIEGIKSNNSGSVSNHQSYDGTKSEKVALFKDKTPNGNHHIPKVRKPYTISKQREKWTEEEHQKFLEALKLYGRGWRQIEEHIGTKTAVQIRSHAQKFFSKVVRESDGSAESPIKPIDIPPPRPKRKPLHPYPRKSVDSFKGHSIANEPERSPSPNLSVAEKDTQSPTSVLSAVNSETFGPAFSEPTNRCYSPNSCTTDVHSASLSPVEKENDCMTSNSSEEEEKGSLASVSLANLGLHLSKKSELSSKETECLKEDATTNAPQVASIKIFGRTLSMVDNQKKSLDEDGESSKSITCKSDQMDIVESEKLGQEWPSNQLNTQLSLGMSNSTDWNVTPEGVEAKCFEYPKEKLSLVEPVPNKTLSCWNMYQSVPVFYLNPCNQILNPTPVRPSLKDRMTEKESSCTGSNAEPVCEIGMGDKNSEADDSQSQSSHPEGKIVPHKNSSSSGFVPYKRCLSERDVNSAIVALEERKGQRARLHESKEETKNGKEGAGTQALRPHEDCTRHVSQQRKLDGRGRFFSNGKLGVAVSTYLSEGIGTEISLS</sequence>
<evidence type="ECO:0000259" key="9">
    <source>
        <dbReference type="PROSITE" id="PS51294"/>
    </source>
</evidence>
<evidence type="ECO:0000256" key="6">
    <source>
        <dbReference type="SAM" id="MobiDB-lite"/>
    </source>
</evidence>
<feature type="region of interest" description="Disordered" evidence="6">
    <location>
        <begin position="126"/>
        <end position="193"/>
    </location>
</feature>
<reference evidence="10" key="1">
    <citation type="submission" date="2020-09" db="EMBL/GenBank/DDBJ databases">
        <title>Genome-Enabled Discovery of Anthraquinone Biosynthesis in Senna tora.</title>
        <authorList>
            <person name="Kang S.-H."/>
            <person name="Pandey R.P."/>
            <person name="Lee C.-M."/>
            <person name="Sim J.-S."/>
            <person name="Jeong J.-T."/>
            <person name="Choi B.-S."/>
            <person name="Jung M."/>
            <person name="Ginzburg D."/>
            <person name="Zhao K."/>
            <person name="Won S.Y."/>
            <person name="Oh T.-J."/>
            <person name="Yu Y."/>
            <person name="Kim N.-H."/>
            <person name="Lee O.R."/>
            <person name="Lee T.-H."/>
            <person name="Bashyal P."/>
            <person name="Kim T.-S."/>
            <person name="Lee W.-H."/>
            <person name="Kawkins C."/>
            <person name="Kim C.-K."/>
            <person name="Kim J.S."/>
            <person name="Ahn B.O."/>
            <person name="Rhee S.Y."/>
            <person name="Sohng J.K."/>
        </authorList>
    </citation>
    <scope>NUCLEOTIDE SEQUENCE</scope>
    <source>
        <tissue evidence="10">Leaf</tissue>
    </source>
</reference>
<feature type="domain" description="HTH myb-type" evidence="9">
    <location>
        <begin position="72"/>
        <end position="126"/>
    </location>
</feature>
<dbReference type="GO" id="GO:0003677">
    <property type="term" value="F:DNA binding"/>
    <property type="evidence" value="ECO:0007669"/>
    <property type="project" value="UniProtKB-KW"/>
</dbReference>
<protein>
    <submittedName>
        <fullName evidence="10">Protein REVEILLE 7-like</fullName>
    </submittedName>
</protein>
<evidence type="ECO:0000256" key="2">
    <source>
        <dbReference type="ARBA" id="ARBA00023015"/>
    </source>
</evidence>
<gene>
    <name evidence="10" type="ORF">G2W53_034433</name>
</gene>
<feature type="compositionally biased region" description="Basic and acidic residues" evidence="6">
    <location>
        <begin position="415"/>
        <end position="425"/>
    </location>
</feature>
<dbReference type="FunFam" id="1.10.10.60:FF:000023">
    <property type="entry name" value="protein REVEILLE 6 isoform X1"/>
    <property type="match status" value="1"/>
</dbReference>
<dbReference type="AlphaFoldDB" id="A0A834W8V7"/>
<dbReference type="EMBL" id="JAAIUW010000010">
    <property type="protein sequence ID" value="KAF7813457.1"/>
    <property type="molecule type" value="Genomic_DNA"/>
</dbReference>
<evidence type="ECO:0000313" key="10">
    <source>
        <dbReference type="EMBL" id="KAF7813457.1"/>
    </source>
</evidence>
<evidence type="ECO:0000313" key="11">
    <source>
        <dbReference type="Proteomes" id="UP000634136"/>
    </source>
</evidence>
<feature type="compositionally biased region" description="Basic and acidic residues" evidence="6">
    <location>
        <begin position="494"/>
        <end position="512"/>
    </location>
</feature>
<feature type="region of interest" description="Disordered" evidence="6">
    <location>
        <begin position="226"/>
        <end position="250"/>
    </location>
</feature>
<comment type="subcellular location">
    <subcellularLocation>
        <location evidence="1">Nucleus</location>
    </subcellularLocation>
</comment>
<dbReference type="CDD" id="cd00167">
    <property type="entry name" value="SANT"/>
    <property type="match status" value="1"/>
</dbReference>
<dbReference type="InterPro" id="IPR006447">
    <property type="entry name" value="Myb_dom_plants"/>
</dbReference>
<proteinExistence type="predicted"/>
<feature type="domain" description="Myb-like" evidence="7">
    <location>
        <begin position="72"/>
        <end position="122"/>
    </location>
</feature>
<dbReference type="Pfam" id="PF00249">
    <property type="entry name" value="Myb_DNA-binding"/>
    <property type="match status" value="1"/>
</dbReference>
<comment type="caution">
    <text evidence="10">The sequence shown here is derived from an EMBL/GenBank/DDBJ whole genome shotgun (WGS) entry which is preliminary data.</text>
</comment>
<keyword evidence="3" id="KW-0238">DNA-binding</keyword>
<dbReference type="SMART" id="SM00717">
    <property type="entry name" value="SANT"/>
    <property type="match status" value="1"/>
</dbReference>
<dbReference type="PANTHER" id="PTHR12802:SF175">
    <property type="entry name" value="PROTEIN REVEILLE 2"/>
    <property type="match status" value="1"/>
</dbReference>
<dbReference type="InterPro" id="IPR017884">
    <property type="entry name" value="SANT_dom"/>
</dbReference>
<evidence type="ECO:0000259" key="7">
    <source>
        <dbReference type="PROSITE" id="PS50090"/>
    </source>
</evidence>
<dbReference type="PANTHER" id="PTHR12802">
    <property type="entry name" value="SWI/SNF COMPLEX-RELATED"/>
    <property type="match status" value="1"/>
</dbReference>
<dbReference type="Proteomes" id="UP000634136">
    <property type="component" value="Unassembled WGS sequence"/>
</dbReference>
<dbReference type="Gene3D" id="1.10.10.60">
    <property type="entry name" value="Homeodomain-like"/>
    <property type="match status" value="1"/>
</dbReference>
<feature type="domain" description="SANT" evidence="8">
    <location>
        <begin position="75"/>
        <end position="126"/>
    </location>
</feature>
<evidence type="ECO:0000256" key="1">
    <source>
        <dbReference type="ARBA" id="ARBA00004123"/>
    </source>
</evidence>
<dbReference type="InterPro" id="IPR001005">
    <property type="entry name" value="SANT/Myb"/>
</dbReference>
<evidence type="ECO:0000256" key="3">
    <source>
        <dbReference type="ARBA" id="ARBA00023125"/>
    </source>
</evidence>
<evidence type="ECO:0000259" key="8">
    <source>
        <dbReference type="PROSITE" id="PS51293"/>
    </source>
</evidence>
<accession>A0A834W8V7</accession>
<keyword evidence="4" id="KW-0804">Transcription</keyword>
<keyword evidence="11" id="KW-1185">Reference proteome</keyword>
<dbReference type="SUPFAM" id="SSF46689">
    <property type="entry name" value="Homeodomain-like"/>
    <property type="match status" value="1"/>
</dbReference>
<dbReference type="GO" id="GO:0005634">
    <property type="term" value="C:nucleus"/>
    <property type="evidence" value="ECO:0007669"/>
    <property type="project" value="UniProtKB-SubCell"/>
</dbReference>
<name>A0A834W8V7_9FABA</name>
<dbReference type="OrthoDB" id="118550at2759"/>
<dbReference type="InterPro" id="IPR009057">
    <property type="entry name" value="Homeodomain-like_sf"/>
</dbReference>
<dbReference type="PROSITE" id="PS51294">
    <property type="entry name" value="HTH_MYB"/>
    <property type="match status" value="1"/>
</dbReference>